<reference evidence="2" key="1">
    <citation type="submission" date="2022-11" db="EMBL/GenBank/DDBJ databases">
        <title>Genome Sequence of Cubamyces cubensis.</title>
        <authorList>
            <person name="Buettner E."/>
        </authorList>
    </citation>
    <scope>NUCLEOTIDE SEQUENCE</scope>
    <source>
        <strain evidence="2">MPL-01</strain>
    </source>
</reference>
<dbReference type="Proteomes" id="UP001215151">
    <property type="component" value="Unassembled WGS sequence"/>
</dbReference>
<accession>A0AAD7TGW7</accession>
<protein>
    <submittedName>
        <fullName evidence="2">Uncharacterized protein</fullName>
    </submittedName>
</protein>
<evidence type="ECO:0000313" key="2">
    <source>
        <dbReference type="EMBL" id="KAJ8454069.1"/>
    </source>
</evidence>
<comment type="caution">
    <text evidence="2">The sequence shown here is derived from an EMBL/GenBank/DDBJ whole genome shotgun (WGS) entry which is preliminary data.</text>
</comment>
<name>A0AAD7TGW7_9APHY</name>
<proteinExistence type="predicted"/>
<organism evidence="2 3">
    <name type="scientific">Trametes cubensis</name>
    <dbReference type="NCBI Taxonomy" id="1111947"/>
    <lineage>
        <taxon>Eukaryota</taxon>
        <taxon>Fungi</taxon>
        <taxon>Dikarya</taxon>
        <taxon>Basidiomycota</taxon>
        <taxon>Agaricomycotina</taxon>
        <taxon>Agaricomycetes</taxon>
        <taxon>Polyporales</taxon>
        <taxon>Polyporaceae</taxon>
        <taxon>Trametes</taxon>
    </lineage>
</organism>
<keyword evidence="3" id="KW-1185">Reference proteome</keyword>
<evidence type="ECO:0000256" key="1">
    <source>
        <dbReference type="SAM" id="MobiDB-lite"/>
    </source>
</evidence>
<evidence type="ECO:0000313" key="3">
    <source>
        <dbReference type="Proteomes" id="UP001215151"/>
    </source>
</evidence>
<dbReference type="AlphaFoldDB" id="A0AAD7TGW7"/>
<dbReference type="EMBL" id="JAPEVG010001062">
    <property type="protein sequence ID" value="KAJ8454069.1"/>
    <property type="molecule type" value="Genomic_DNA"/>
</dbReference>
<sequence length="378" mass="41455">MTIFSAPRSQGDTSGSQHLCLSHGALNAPARKMHGNPFVKDTRELRARPQVSTSLWLFLCTQRSTSSDPVPSARLGRKWETTACHRTTTLAEQEAVVAALRLLYGLRGAVNEENEFIQGSSKSGSPLSGWSVPVFCPYLLSDLAQVARLGDQRYSGQEGGLTTINPHLLTTRPVSPAVVSTESDEIHPCPSFASSSSCAVTRKRVLSSAPDVSDTQPTKRPKTDAYVSTTGMPEISEAQPSGSSSLAMDHVTAGTQRARAPRRSQEDVDRYLDAVPDSDCPRSGCQEKFGGNRADNLAHLERHYSADALLSTYKVPCIWGCGKSFYFNTMNEHIAYQHLGYKYHCPLKEATACGWTGRRGKDTPQHLERKHKTCKDLW</sequence>
<gene>
    <name evidence="2" type="ORF">ONZ51_g13241</name>
</gene>
<feature type="region of interest" description="Disordered" evidence="1">
    <location>
        <begin position="207"/>
        <end position="246"/>
    </location>
</feature>